<protein>
    <submittedName>
        <fullName evidence="2">Pimeloyl-ACP methyl ester carboxylesterase</fullName>
    </submittedName>
</protein>
<evidence type="ECO:0000313" key="3">
    <source>
        <dbReference type="Proteomes" id="UP000766570"/>
    </source>
</evidence>
<dbReference type="PANTHER" id="PTHR43798">
    <property type="entry name" value="MONOACYLGLYCEROL LIPASE"/>
    <property type="match status" value="1"/>
</dbReference>
<comment type="caution">
    <text evidence="2">The sequence shown here is derived from an EMBL/GenBank/DDBJ whole genome shotgun (WGS) entry which is preliminary data.</text>
</comment>
<dbReference type="Gene3D" id="3.40.50.1820">
    <property type="entry name" value="alpha/beta hydrolase"/>
    <property type="match status" value="1"/>
</dbReference>
<dbReference type="InterPro" id="IPR050266">
    <property type="entry name" value="AB_hydrolase_sf"/>
</dbReference>
<sequence length="309" mass="32648">MQIPLRPEDLRSCLSHPRIIVDTAAGQVEYADRGPGEPLLAVHGTLGGCDQGLVATEFFRANGFRIIAPSRPGYLGTPLSTGSSPAEQADALAALLDEIGISKIAVFGGSGGGPAAYALAARHPEKVSRLLQVDSISQAVAPVPFARLGARDSAIKLQLWFLRHSAAPMLKFLFRRFGQMPGARAADLAASVAADPVRVAHLEAILLASSGWAGRREGLDNDLVTFRALAPLGLEAITCPTLIMHASGDATVPPENARNAHERIPGSELYWMEGSHLSFFLEEGDTAPGYALEWLRGNSPAGRVPEPGP</sequence>
<dbReference type="Pfam" id="PF00561">
    <property type="entry name" value="Abhydrolase_1"/>
    <property type="match status" value="1"/>
</dbReference>
<name>A0ABS4WAR3_9MICC</name>
<dbReference type="EMBL" id="JAGIOE010000001">
    <property type="protein sequence ID" value="MBP2373297.1"/>
    <property type="molecule type" value="Genomic_DNA"/>
</dbReference>
<dbReference type="InterPro" id="IPR029058">
    <property type="entry name" value="AB_hydrolase_fold"/>
</dbReference>
<dbReference type="PRINTS" id="PR00111">
    <property type="entry name" value="ABHYDROLASE"/>
</dbReference>
<dbReference type="InterPro" id="IPR000073">
    <property type="entry name" value="AB_hydrolase_1"/>
</dbReference>
<organism evidence="2 3">
    <name type="scientific">Paeniglutamicibacter psychrophenolicus</name>
    <dbReference type="NCBI Taxonomy" id="257454"/>
    <lineage>
        <taxon>Bacteria</taxon>
        <taxon>Bacillati</taxon>
        <taxon>Actinomycetota</taxon>
        <taxon>Actinomycetes</taxon>
        <taxon>Micrococcales</taxon>
        <taxon>Micrococcaceae</taxon>
        <taxon>Paeniglutamicibacter</taxon>
    </lineage>
</organism>
<gene>
    <name evidence="2" type="ORF">JOF46_001209</name>
</gene>
<evidence type="ECO:0000259" key="1">
    <source>
        <dbReference type="Pfam" id="PF00561"/>
    </source>
</evidence>
<dbReference type="SUPFAM" id="SSF53474">
    <property type="entry name" value="alpha/beta-Hydrolases"/>
    <property type="match status" value="1"/>
</dbReference>
<dbReference type="Proteomes" id="UP000766570">
    <property type="component" value="Unassembled WGS sequence"/>
</dbReference>
<keyword evidence="3" id="KW-1185">Reference proteome</keyword>
<proteinExistence type="predicted"/>
<feature type="domain" description="AB hydrolase-1" evidence="1">
    <location>
        <begin position="38"/>
        <end position="270"/>
    </location>
</feature>
<accession>A0ABS4WAR3</accession>
<reference evidence="2 3" key="1">
    <citation type="submission" date="2021-03" db="EMBL/GenBank/DDBJ databases">
        <title>Sequencing the genomes of 1000 actinobacteria strains.</title>
        <authorList>
            <person name="Klenk H.-P."/>
        </authorList>
    </citation>
    <scope>NUCLEOTIDE SEQUENCE [LARGE SCALE GENOMIC DNA]</scope>
    <source>
        <strain evidence="2 3">DSM 15454</strain>
    </source>
</reference>
<evidence type="ECO:0000313" key="2">
    <source>
        <dbReference type="EMBL" id="MBP2373297.1"/>
    </source>
</evidence>
<dbReference type="RefSeq" id="WP_209906497.1">
    <property type="nucleotide sequence ID" value="NZ_BAAAMI010000024.1"/>
</dbReference>